<feature type="compositionally biased region" description="Low complexity" evidence="1">
    <location>
        <begin position="185"/>
        <end position="210"/>
    </location>
</feature>
<keyword evidence="3" id="KW-1185">Reference proteome</keyword>
<dbReference type="EMBL" id="BQNB010012780">
    <property type="protein sequence ID" value="GJT07792.1"/>
    <property type="molecule type" value="Genomic_DNA"/>
</dbReference>
<dbReference type="SUPFAM" id="SSF57756">
    <property type="entry name" value="Retrovirus zinc finger-like domains"/>
    <property type="match status" value="1"/>
</dbReference>
<proteinExistence type="predicted"/>
<comment type="caution">
    <text evidence="2">The sequence shown here is derived from an EMBL/GenBank/DDBJ whole genome shotgun (WGS) entry which is preliminary data.</text>
</comment>
<dbReference type="InterPro" id="IPR012337">
    <property type="entry name" value="RNaseH-like_sf"/>
</dbReference>
<dbReference type="PANTHER" id="PTHR45835">
    <property type="entry name" value="YALI0A06105P"/>
    <property type="match status" value="1"/>
</dbReference>
<dbReference type="Pfam" id="PF14223">
    <property type="entry name" value="Retrotran_gag_2"/>
    <property type="match status" value="1"/>
</dbReference>
<reference evidence="2" key="1">
    <citation type="journal article" date="2022" name="Int. J. Mol. Sci.">
        <title>Draft Genome of Tanacetum Coccineum: Genomic Comparison of Closely Related Tanacetum-Family Plants.</title>
        <authorList>
            <person name="Yamashiro T."/>
            <person name="Shiraishi A."/>
            <person name="Nakayama K."/>
            <person name="Satake H."/>
        </authorList>
    </citation>
    <scope>NUCLEOTIDE SEQUENCE</scope>
</reference>
<evidence type="ECO:0000256" key="1">
    <source>
        <dbReference type="SAM" id="MobiDB-lite"/>
    </source>
</evidence>
<gene>
    <name evidence="2" type="ORF">Tco_0842254</name>
</gene>
<feature type="region of interest" description="Disordered" evidence="1">
    <location>
        <begin position="183"/>
        <end position="210"/>
    </location>
</feature>
<sequence length="329" mass="38335">MVFLFRSFRIETSILRSNFWWRRFRSLGTNLDMSWLTPSKAYGQSERMIQTLEDMLRSCVIDFGSSWDRHLPLVEFSYNNSYHASIKAAPYEALYGRKCRSPVCWSEMLNLLGAIKSRFHNTISQLEVHGAPISKEDINQKFLRSLPPSWNQIALIMRNKPGIDEIDIDDLYNNLRVYEDEMKRSSSSTSNSQNLTFLSSENTNSTNEVSTASGDIRVSIAGGTSQHIDGDDWEELDLQWQVAMLTVRVKKFIQRTGRNLDFKEKRPVSLDKSKIECYNCHRKGHFAREYRFEEGIFKEKDLMLDMAGGMHQQLESSSHAWWLTMVWRL</sequence>
<dbReference type="PANTHER" id="PTHR45835:SF99">
    <property type="entry name" value="CHROMO DOMAIN-CONTAINING PROTEIN-RELATED"/>
    <property type="match status" value="1"/>
</dbReference>
<dbReference type="SUPFAM" id="SSF53098">
    <property type="entry name" value="Ribonuclease H-like"/>
    <property type="match status" value="1"/>
</dbReference>
<reference evidence="2" key="2">
    <citation type="submission" date="2022-01" db="EMBL/GenBank/DDBJ databases">
        <authorList>
            <person name="Yamashiro T."/>
            <person name="Shiraishi A."/>
            <person name="Satake H."/>
            <person name="Nakayama K."/>
        </authorList>
    </citation>
    <scope>NUCLEOTIDE SEQUENCE</scope>
</reference>
<protein>
    <submittedName>
        <fullName evidence="2">Ribonuclease H-like domain-containing protein</fullName>
    </submittedName>
</protein>
<accession>A0ABQ5B1G3</accession>
<dbReference type="InterPro" id="IPR036875">
    <property type="entry name" value="Znf_CCHC_sf"/>
</dbReference>
<dbReference type="Gene3D" id="3.30.420.10">
    <property type="entry name" value="Ribonuclease H-like superfamily/Ribonuclease H"/>
    <property type="match status" value="1"/>
</dbReference>
<evidence type="ECO:0000313" key="2">
    <source>
        <dbReference type="EMBL" id="GJT07792.1"/>
    </source>
</evidence>
<evidence type="ECO:0000313" key="3">
    <source>
        <dbReference type="Proteomes" id="UP001151760"/>
    </source>
</evidence>
<dbReference type="Proteomes" id="UP001151760">
    <property type="component" value="Unassembled WGS sequence"/>
</dbReference>
<dbReference type="InterPro" id="IPR036397">
    <property type="entry name" value="RNaseH_sf"/>
</dbReference>
<name>A0ABQ5B1G3_9ASTR</name>
<organism evidence="2 3">
    <name type="scientific">Tanacetum coccineum</name>
    <dbReference type="NCBI Taxonomy" id="301880"/>
    <lineage>
        <taxon>Eukaryota</taxon>
        <taxon>Viridiplantae</taxon>
        <taxon>Streptophyta</taxon>
        <taxon>Embryophyta</taxon>
        <taxon>Tracheophyta</taxon>
        <taxon>Spermatophyta</taxon>
        <taxon>Magnoliopsida</taxon>
        <taxon>eudicotyledons</taxon>
        <taxon>Gunneridae</taxon>
        <taxon>Pentapetalae</taxon>
        <taxon>asterids</taxon>
        <taxon>campanulids</taxon>
        <taxon>Asterales</taxon>
        <taxon>Asteraceae</taxon>
        <taxon>Asteroideae</taxon>
        <taxon>Anthemideae</taxon>
        <taxon>Anthemidinae</taxon>
        <taxon>Tanacetum</taxon>
    </lineage>
</organism>